<evidence type="ECO:0000256" key="1">
    <source>
        <dbReference type="ARBA" id="ARBA00022692"/>
    </source>
</evidence>
<evidence type="ECO:0000256" key="2">
    <source>
        <dbReference type="ARBA" id="ARBA00022989"/>
    </source>
</evidence>
<feature type="transmembrane region" description="Helical" evidence="4">
    <location>
        <begin position="210"/>
        <end position="231"/>
    </location>
</feature>
<dbReference type="AlphaFoldDB" id="A0A397TRE7"/>
<evidence type="ECO:0000256" key="4">
    <source>
        <dbReference type="SAM" id="Phobius"/>
    </source>
</evidence>
<dbReference type="OrthoDB" id="5393181at2759"/>
<organism evidence="5 6">
    <name type="scientific">Glomus cerebriforme</name>
    <dbReference type="NCBI Taxonomy" id="658196"/>
    <lineage>
        <taxon>Eukaryota</taxon>
        <taxon>Fungi</taxon>
        <taxon>Fungi incertae sedis</taxon>
        <taxon>Mucoromycota</taxon>
        <taxon>Glomeromycotina</taxon>
        <taxon>Glomeromycetes</taxon>
        <taxon>Glomerales</taxon>
        <taxon>Glomeraceae</taxon>
        <taxon>Glomus</taxon>
    </lineage>
</organism>
<sequence length="234" mass="27457">MLGEDEPNGYLDQDEHIRQILSNLDSGNYQGRNSSTTSLASTLGGSEYQYNPLFAADEYVQQDILQQQQQLQQIPFPFQHFFSQFGSANQQQNLDLQSKLWQVIHFGAMILLGRLIIWSESLREKGAWNRFYLLNYRRPEDIDITERIPPMRAFWYFITVELILQSSRIFFQQDRVFQGSTLVQFARRLPAPFSDVLTVLLRYNLIWNSLWEDICILVFIVGFSITISPFLSYF</sequence>
<keyword evidence="2 4" id="KW-1133">Transmembrane helix</keyword>
<reference evidence="5 6" key="1">
    <citation type="submission" date="2018-06" db="EMBL/GenBank/DDBJ databases">
        <title>Comparative genomics reveals the genomic features of Rhizophagus irregularis, R. cerebriforme, R. diaphanum and Gigaspora rosea, and their symbiotic lifestyle signature.</title>
        <authorList>
            <person name="Morin E."/>
            <person name="San Clemente H."/>
            <person name="Chen E.C.H."/>
            <person name="De La Providencia I."/>
            <person name="Hainaut M."/>
            <person name="Kuo A."/>
            <person name="Kohler A."/>
            <person name="Murat C."/>
            <person name="Tang N."/>
            <person name="Roy S."/>
            <person name="Loubradou J."/>
            <person name="Henrissat B."/>
            <person name="Grigoriev I.V."/>
            <person name="Corradi N."/>
            <person name="Roux C."/>
            <person name="Martin F.M."/>
        </authorList>
    </citation>
    <scope>NUCLEOTIDE SEQUENCE [LARGE SCALE GENOMIC DNA]</scope>
    <source>
        <strain evidence="5 6">DAOM 227022</strain>
    </source>
</reference>
<evidence type="ECO:0000313" key="6">
    <source>
        <dbReference type="Proteomes" id="UP000265703"/>
    </source>
</evidence>
<proteinExistence type="predicted"/>
<name>A0A397TRE7_9GLOM</name>
<dbReference type="InterPro" id="IPR028143">
    <property type="entry name" value="Get2/sif1"/>
</dbReference>
<keyword evidence="6" id="KW-1185">Reference proteome</keyword>
<evidence type="ECO:0000256" key="3">
    <source>
        <dbReference type="ARBA" id="ARBA00023136"/>
    </source>
</evidence>
<dbReference type="EMBL" id="QKYT01000003">
    <property type="protein sequence ID" value="RIA99486.1"/>
    <property type="molecule type" value="Genomic_DNA"/>
</dbReference>
<accession>A0A397TRE7</accession>
<keyword evidence="1 4" id="KW-0812">Transmembrane</keyword>
<dbReference type="PANTHER" id="PTHR28263:SF1">
    <property type="entry name" value="GOLGI TO ER TRAFFIC PROTEIN 2"/>
    <property type="match status" value="1"/>
</dbReference>
<keyword evidence="3 4" id="KW-0472">Membrane</keyword>
<dbReference type="PANTHER" id="PTHR28263">
    <property type="entry name" value="GOLGI TO ER TRAFFIC PROTEIN 2"/>
    <property type="match status" value="1"/>
</dbReference>
<dbReference type="Proteomes" id="UP000265703">
    <property type="component" value="Unassembled WGS sequence"/>
</dbReference>
<protein>
    <submittedName>
        <fullName evidence="5">Uncharacterized protein</fullName>
    </submittedName>
</protein>
<evidence type="ECO:0000313" key="5">
    <source>
        <dbReference type="EMBL" id="RIA99486.1"/>
    </source>
</evidence>
<dbReference type="STRING" id="658196.A0A397TRE7"/>
<comment type="caution">
    <text evidence="5">The sequence shown here is derived from an EMBL/GenBank/DDBJ whole genome shotgun (WGS) entry which is preliminary data.</text>
</comment>
<gene>
    <name evidence="5" type="ORF">C1645_746928</name>
</gene>
<feature type="non-terminal residue" evidence="5">
    <location>
        <position position="234"/>
    </location>
</feature>